<name>A0ACD3A6Q3_9AGAR</name>
<reference evidence="1 2" key="1">
    <citation type="journal article" date="2019" name="Nat. Ecol. Evol.">
        <title>Megaphylogeny resolves global patterns of mushroom evolution.</title>
        <authorList>
            <person name="Varga T."/>
            <person name="Krizsan K."/>
            <person name="Foldi C."/>
            <person name="Dima B."/>
            <person name="Sanchez-Garcia M."/>
            <person name="Sanchez-Ramirez S."/>
            <person name="Szollosi G.J."/>
            <person name="Szarkandi J.G."/>
            <person name="Papp V."/>
            <person name="Albert L."/>
            <person name="Andreopoulos W."/>
            <person name="Angelini C."/>
            <person name="Antonin V."/>
            <person name="Barry K.W."/>
            <person name="Bougher N.L."/>
            <person name="Buchanan P."/>
            <person name="Buyck B."/>
            <person name="Bense V."/>
            <person name="Catcheside P."/>
            <person name="Chovatia M."/>
            <person name="Cooper J."/>
            <person name="Damon W."/>
            <person name="Desjardin D."/>
            <person name="Finy P."/>
            <person name="Geml J."/>
            <person name="Haridas S."/>
            <person name="Hughes K."/>
            <person name="Justo A."/>
            <person name="Karasinski D."/>
            <person name="Kautmanova I."/>
            <person name="Kiss B."/>
            <person name="Kocsube S."/>
            <person name="Kotiranta H."/>
            <person name="LaButti K.M."/>
            <person name="Lechner B.E."/>
            <person name="Liimatainen K."/>
            <person name="Lipzen A."/>
            <person name="Lukacs Z."/>
            <person name="Mihaltcheva S."/>
            <person name="Morgado L.N."/>
            <person name="Niskanen T."/>
            <person name="Noordeloos M.E."/>
            <person name="Ohm R.A."/>
            <person name="Ortiz-Santana B."/>
            <person name="Ovrebo C."/>
            <person name="Racz N."/>
            <person name="Riley R."/>
            <person name="Savchenko A."/>
            <person name="Shiryaev A."/>
            <person name="Soop K."/>
            <person name="Spirin V."/>
            <person name="Szebenyi C."/>
            <person name="Tomsovsky M."/>
            <person name="Tulloss R.E."/>
            <person name="Uehling J."/>
            <person name="Grigoriev I.V."/>
            <person name="Vagvolgyi C."/>
            <person name="Papp T."/>
            <person name="Martin F.M."/>
            <person name="Miettinen O."/>
            <person name="Hibbett D.S."/>
            <person name="Nagy L.G."/>
        </authorList>
    </citation>
    <scope>NUCLEOTIDE SEQUENCE [LARGE SCALE GENOMIC DNA]</scope>
    <source>
        <strain evidence="1 2">NL-1719</strain>
    </source>
</reference>
<gene>
    <name evidence="1" type="ORF">BDN72DRAFT_904200</name>
</gene>
<proteinExistence type="predicted"/>
<sequence>MRILLFPSLSSQDNSQLYSLSERLLLQNGLPAWRAAKEQGGSNAVVQGLRREIVEALFDKIRRQRGSLTLAQKNALWNSIRLWLANHGRREGLLTKKRWTTRWYPRSVITELKKREIAEFIAARSTMMPGSAGYLADYQNHVTEYIKTEVSEHEMGVAKEIAKKWNEESPPEDVQARNARTKAHRVIFRFLRELHIQYGMVAVLLSAHKDGDDVVTGTYDFTKDFKPHLYLTKEYPKWSDEAMGHIEDFARTVFESEKVQEPKGPQKKFDLPIGPNGYPRLPPRRPRILKEMQFLLRDFLTTCYRFVVGDPFARVPWEAIEQNIKSFVEAIYLPPNERLVSPMRMHQRTIGIFFDFLYKRQEELNCAIVFTFKAYKSGKGPRAGVVGIKTATSNAAGHDSDEQGDEPDSAAPATVGTRTKHAKGRKGKKNEAEKRRPGPGPGRNSTGFQAATGSAAGHDDDVQDDEPDSPAPAMIGTRMRRAKGRKGKESEAEKSQPGPGRNSTEFQGQPTAQLLRTTTNVDFEAATGDAAGHDDDVQDDEPDSPAPAMIGTRVKRAKGRKGKESEAEKSHPGPGRNSTRFQAATGNAAGHDDDVQDDEPHGPAPTVDRTRAKGAKERKEREAEKSRPGPSGNSEGSLSSRSPSPVDELPQANRAKPPKRQAPSRRAGLKRIINPTRAPDGGSYGYTPTRIPITEEDDSDEEDIPVPGKRQRKGQAGPAGRKKPRV</sequence>
<keyword evidence="2" id="KW-1185">Reference proteome</keyword>
<protein>
    <submittedName>
        <fullName evidence="1">Uncharacterized protein</fullName>
    </submittedName>
</protein>
<dbReference type="EMBL" id="ML208670">
    <property type="protein sequence ID" value="TFK61329.1"/>
    <property type="molecule type" value="Genomic_DNA"/>
</dbReference>
<dbReference type="Proteomes" id="UP000308600">
    <property type="component" value="Unassembled WGS sequence"/>
</dbReference>
<organism evidence="1 2">
    <name type="scientific">Pluteus cervinus</name>
    <dbReference type="NCBI Taxonomy" id="181527"/>
    <lineage>
        <taxon>Eukaryota</taxon>
        <taxon>Fungi</taxon>
        <taxon>Dikarya</taxon>
        <taxon>Basidiomycota</taxon>
        <taxon>Agaricomycotina</taxon>
        <taxon>Agaricomycetes</taxon>
        <taxon>Agaricomycetidae</taxon>
        <taxon>Agaricales</taxon>
        <taxon>Pluteineae</taxon>
        <taxon>Pluteaceae</taxon>
        <taxon>Pluteus</taxon>
    </lineage>
</organism>
<evidence type="ECO:0000313" key="2">
    <source>
        <dbReference type="Proteomes" id="UP000308600"/>
    </source>
</evidence>
<evidence type="ECO:0000313" key="1">
    <source>
        <dbReference type="EMBL" id="TFK61329.1"/>
    </source>
</evidence>
<accession>A0ACD3A6Q3</accession>